<comment type="function">
    <text evidence="6">Modifies, by uridylylation and deuridylylation, the PII regulatory proteins (GlnB and homologs), in response to the nitrogen status of the cell that GlnD senses through the glutamine level. Under low glutamine levels, catalyzes the conversion of the PII proteins and UTP to PII-UMP and PPi, while under higher glutamine levels, GlnD hydrolyzes PII-UMP to PII and UMP (deuridylylation). Thus, controls uridylylation state and activity of the PII proteins, and plays an important role in the regulation of nitrogen metabolism.</text>
</comment>
<dbReference type="PANTHER" id="PTHR47320">
    <property type="entry name" value="BIFUNCTIONAL URIDYLYLTRANSFERASE/URIDYLYL-REMOVING ENZYME"/>
    <property type="match status" value="1"/>
</dbReference>
<dbReference type="SUPFAM" id="SSF81593">
    <property type="entry name" value="Nucleotidyltransferase substrate binding subunit/domain"/>
    <property type="match status" value="1"/>
</dbReference>
<evidence type="ECO:0000256" key="4">
    <source>
        <dbReference type="ARBA" id="ARBA00022842"/>
    </source>
</evidence>
<keyword evidence="3 6" id="KW-0378">Hydrolase</keyword>
<evidence type="ECO:0000313" key="8">
    <source>
        <dbReference type="EMBL" id="MBK1879567.1"/>
    </source>
</evidence>
<feature type="domain" description="ACT" evidence="7">
    <location>
        <begin position="739"/>
        <end position="822"/>
    </location>
</feature>
<dbReference type="SUPFAM" id="SSF55021">
    <property type="entry name" value="ACT-like"/>
    <property type="match status" value="2"/>
</dbReference>
<feature type="region of interest" description="Uridylyltransferase" evidence="6">
    <location>
        <begin position="1"/>
        <end position="370"/>
    </location>
</feature>
<sequence>MIQAFAKRLKNEVASHLAFNAETKPAEKLAALKSFLQSGTEAIKAEHRKAAPGLEIAKARSIMIDALIAQLADPAIKGVQEFISHSDIAISVVALGGYGREELCPLSDIDIMFLYPSDTDASLLEKAQEYLVQEVLYPLWDAGLKVGHSSRSVDEAFKEARADIQTKTALLEARLICGSEPLFEGFQTSYQLFYRKENPKGYIAQRLEDQRSRRAKFGGSIYMQEPDIKGGVGGLRDYHNTLWMAQVRLNLKHMAGLVPLNYLSKKEHSEILAAYEFLIRVRNELHFRLKRPSDLLSLELQPKVAYRLGYKQRDILERVEGFMRDYYKHAQVIYRVSKNIEKRLALTSKETSKSAFQSVKSFLLARRKERVKRVDGFLIRGQEITFDEKNVFEEEPNRLIRIFRHSQQNNVEIDFELNALIRSSLHLIDDAVRESPEANLSFRTIMQETGNVYPTLNEMHELGVLGAFIPEWGKLTCLVQHEYYHRYTADVHTLHTIRELDEIFSNPDGIYRPYREALHELRLPNLIYLILLLHDIGKAKGIRNHADSGVEIADPILDRLQIDEKNQASVRFIIKNHLQMARFWQRFDIDDPDTAKAFAEQVESPEYLRLLYVHTFCDAKGTAAGLWNQYKDTLHRTLYRRALDVFKAEGKLEQHYEEHKAMTQRELLSIEIEGVGNEEIDAHFKLLPDRYFINTGKNEIIQHIRMINQLIKEISGANSLGALKPVIDWQHDVNRSLTVVNIVTWDRAGLFHKLAGALNIAGYSILSAKAISRDDHIAIDTFYVTESGRGSSDPEKAKEAFAAAVQDALVSNADLYPRILEIMRKEASDIFSKSDDNPLAESFEPQVDVYHELSLQRTILEVQAPDHLGLLYQISHQISLHGFDITFARINTERGIAIDTLYLSEVDPEEETNGQKLMELREGLSKALLEDAKANQ</sequence>
<keyword evidence="1 6" id="KW-0808">Transferase</keyword>
<evidence type="ECO:0000256" key="2">
    <source>
        <dbReference type="ARBA" id="ARBA00022695"/>
    </source>
</evidence>
<dbReference type="GO" id="GO:0006808">
    <property type="term" value="P:regulation of nitrogen utilization"/>
    <property type="evidence" value="ECO:0007669"/>
    <property type="project" value="UniProtKB-UniRule"/>
</dbReference>
<dbReference type="NCBIfam" id="TIGR01693">
    <property type="entry name" value="UTase_glnD"/>
    <property type="match status" value="1"/>
</dbReference>
<comment type="caution">
    <text evidence="6">Lacks conserved residue(s) required for the propagation of feature annotation.</text>
</comment>
<reference evidence="8" key="1">
    <citation type="submission" date="2021-01" db="EMBL/GenBank/DDBJ databases">
        <title>Modified the classification status of verrucomicrobia.</title>
        <authorList>
            <person name="Feng X."/>
        </authorList>
    </citation>
    <scope>NUCLEOTIDE SEQUENCE</scope>
    <source>
        <strain evidence="8">KCTC 13126</strain>
    </source>
</reference>
<dbReference type="GO" id="GO:0008773">
    <property type="term" value="F:[protein-PII] uridylyltransferase activity"/>
    <property type="evidence" value="ECO:0007669"/>
    <property type="project" value="UniProtKB-UniRule"/>
</dbReference>
<comment type="domain">
    <text evidence="6">Has four distinct domains: an N-terminal nucleotidyltransferase (NT) domain responsible for UTase activity, a central HD domain that encodes UR activity, and two C-terminal ACT domains that seem to have a role in glutamine sensing.</text>
</comment>
<dbReference type="InterPro" id="IPR043519">
    <property type="entry name" value="NT_sf"/>
</dbReference>
<dbReference type="Proteomes" id="UP000617628">
    <property type="component" value="Unassembled WGS sequence"/>
</dbReference>
<keyword evidence="4 6" id="KW-0460">Magnesium</keyword>
<dbReference type="Gene3D" id="3.30.460.10">
    <property type="entry name" value="Beta Polymerase, domain 2"/>
    <property type="match status" value="1"/>
</dbReference>
<dbReference type="SUPFAM" id="SSF81301">
    <property type="entry name" value="Nucleotidyltransferase"/>
    <property type="match status" value="1"/>
</dbReference>
<keyword evidence="2 6" id="KW-0548">Nucleotidyltransferase</keyword>
<dbReference type="Gene3D" id="1.10.3090.10">
    <property type="entry name" value="cca-adding enzyme, domain 2"/>
    <property type="match status" value="1"/>
</dbReference>
<dbReference type="EMBL" id="JAENIL010000051">
    <property type="protein sequence ID" value="MBK1879567.1"/>
    <property type="molecule type" value="Genomic_DNA"/>
</dbReference>
<evidence type="ECO:0000256" key="6">
    <source>
        <dbReference type="HAMAP-Rule" id="MF_00277"/>
    </source>
</evidence>
<dbReference type="SUPFAM" id="SSF81891">
    <property type="entry name" value="Poly A polymerase C-terminal region-like"/>
    <property type="match status" value="1"/>
</dbReference>
<dbReference type="PROSITE" id="PS51671">
    <property type="entry name" value="ACT"/>
    <property type="match status" value="2"/>
</dbReference>
<keyword evidence="9" id="KW-1185">Reference proteome</keyword>
<dbReference type="EC" id="2.7.7.59" evidence="6"/>
<dbReference type="EC" id="3.1.4.-" evidence="6"/>
<dbReference type="InterPro" id="IPR045865">
    <property type="entry name" value="ACT-like_dom_sf"/>
</dbReference>
<organism evidence="8 9">
    <name type="scientific">Pelagicoccus mobilis</name>
    <dbReference type="NCBI Taxonomy" id="415221"/>
    <lineage>
        <taxon>Bacteria</taxon>
        <taxon>Pseudomonadati</taxon>
        <taxon>Verrucomicrobiota</taxon>
        <taxon>Opitutia</taxon>
        <taxon>Puniceicoccales</taxon>
        <taxon>Pelagicoccaceae</taxon>
        <taxon>Pelagicoccus</taxon>
    </lineage>
</organism>
<dbReference type="PANTHER" id="PTHR47320:SF1">
    <property type="entry name" value="BIFUNCTIONAL URIDYLYLTRANSFERASE_URIDYLYL-REMOVING ENZYME"/>
    <property type="match status" value="1"/>
</dbReference>
<accession>A0A934S4E4</accession>
<dbReference type="CDD" id="cd05401">
    <property type="entry name" value="NT_GlnE_GlnD_like"/>
    <property type="match status" value="1"/>
</dbReference>
<dbReference type="InterPro" id="IPR010043">
    <property type="entry name" value="UTase/UR"/>
</dbReference>
<dbReference type="GO" id="GO:0008081">
    <property type="term" value="F:phosphoric diester hydrolase activity"/>
    <property type="evidence" value="ECO:0007669"/>
    <property type="project" value="UniProtKB-UniRule"/>
</dbReference>
<dbReference type="CDD" id="cd04873">
    <property type="entry name" value="ACT_UUR-ACR-like"/>
    <property type="match status" value="2"/>
</dbReference>
<dbReference type="InterPro" id="IPR002912">
    <property type="entry name" value="ACT_dom"/>
</dbReference>
<comment type="catalytic activity">
    <reaction evidence="6">
        <text>[protein-PII]-uridylyl-L-tyrosine + H2O = [protein-PII]-L-tyrosine + UMP + H(+)</text>
        <dbReference type="Rhea" id="RHEA:48600"/>
        <dbReference type="Rhea" id="RHEA-COMP:12147"/>
        <dbReference type="Rhea" id="RHEA-COMP:12148"/>
        <dbReference type="ChEBI" id="CHEBI:15377"/>
        <dbReference type="ChEBI" id="CHEBI:15378"/>
        <dbReference type="ChEBI" id="CHEBI:46858"/>
        <dbReference type="ChEBI" id="CHEBI:57865"/>
        <dbReference type="ChEBI" id="CHEBI:90602"/>
    </reaction>
</comment>
<feature type="domain" description="ACT" evidence="7">
    <location>
        <begin position="859"/>
        <end position="936"/>
    </location>
</feature>
<evidence type="ECO:0000256" key="5">
    <source>
        <dbReference type="ARBA" id="ARBA00023268"/>
    </source>
</evidence>
<dbReference type="InterPro" id="IPR013546">
    <property type="entry name" value="PII_UdlTrfase/GS_AdlTrfase"/>
</dbReference>
<evidence type="ECO:0000259" key="7">
    <source>
        <dbReference type="PROSITE" id="PS51671"/>
    </source>
</evidence>
<dbReference type="HAMAP" id="MF_00277">
    <property type="entry name" value="PII_uridylyl_transf"/>
    <property type="match status" value="1"/>
</dbReference>
<dbReference type="RefSeq" id="WP_200357780.1">
    <property type="nucleotide sequence ID" value="NZ_JAENIL010000051.1"/>
</dbReference>
<keyword evidence="5 6" id="KW-0511">Multifunctional enzyme</keyword>
<comment type="catalytic activity">
    <reaction evidence="6">
        <text>[protein-PII]-L-tyrosine + UTP = [protein-PII]-uridylyl-L-tyrosine + diphosphate</text>
        <dbReference type="Rhea" id="RHEA:13673"/>
        <dbReference type="Rhea" id="RHEA-COMP:12147"/>
        <dbReference type="Rhea" id="RHEA-COMP:12148"/>
        <dbReference type="ChEBI" id="CHEBI:33019"/>
        <dbReference type="ChEBI" id="CHEBI:46398"/>
        <dbReference type="ChEBI" id="CHEBI:46858"/>
        <dbReference type="ChEBI" id="CHEBI:90602"/>
        <dbReference type="EC" id="2.7.7.59"/>
    </reaction>
</comment>
<protein>
    <recommendedName>
        <fullName evidence="6">Bifunctional uridylyltransferase/uridylyl-removing enzyme</fullName>
        <shortName evidence="6">UTase/UR</shortName>
    </recommendedName>
    <alternativeName>
        <fullName evidence="6">Bifunctional [protein-PII] modification enzyme</fullName>
    </alternativeName>
    <alternativeName>
        <fullName evidence="6">Bifunctional nitrogen sensor protein</fullName>
    </alternativeName>
    <domain>
        <recommendedName>
            <fullName evidence="6">[Protein-PII] uridylyltransferase</fullName>
            <shortName evidence="6">PII uridylyltransferase</shortName>
            <shortName evidence="6">UTase</shortName>
            <ecNumber evidence="6">2.7.7.59</ecNumber>
        </recommendedName>
    </domain>
    <domain>
        <recommendedName>
            <fullName evidence="6">[Protein-PII]-UMP uridylyl-removing enzyme</fullName>
            <shortName evidence="6">UR</shortName>
            <ecNumber evidence="6">3.1.4.-</ecNumber>
        </recommendedName>
    </domain>
</protein>
<proteinExistence type="inferred from homology"/>
<evidence type="ECO:0000256" key="3">
    <source>
        <dbReference type="ARBA" id="ARBA00022801"/>
    </source>
</evidence>
<name>A0A934S4E4_9BACT</name>
<dbReference type="AlphaFoldDB" id="A0A934S4E4"/>
<comment type="similarity">
    <text evidence="6">Belongs to the GlnD family.</text>
</comment>
<dbReference type="Pfam" id="PF08335">
    <property type="entry name" value="GlnD_UR_UTase"/>
    <property type="match status" value="1"/>
</dbReference>
<comment type="activity regulation">
    <text evidence="6">Uridylyltransferase (UTase) activity is inhibited by glutamine, while glutamine activates uridylyl-removing (UR) activity.</text>
</comment>
<comment type="caution">
    <text evidence="8">The sequence shown here is derived from an EMBL/GenBank/DDBJ whole genome shotgun (WGS) entry which is preliminary data.</text>
</comment>
<evidence type="ECO:0000313" key="9">
    <source>
        <dbReference type="Proteomes" id="UP000617628"/>
    </source>
</evidence>
<gene>
    <name evidence="6 8" type="primary">glnD</name>
    <name evidence="8" type="ORF">JIN87_21965</name>
</gene>
<comment type="cofactor">
    <cofactor evidence="6">
        <name>Mg(2+)</name>
        <dbReference type="ChEBI" id="CHEBI:18420"/>
    </cofactor>
</comment>
<evidence type="ECO:0000256" key="1">
    <source>
        <dbReference type="ARBA" id="ARBA00022679"/>
    </source>
</evidence>
<dbReference type="PIRSF" id="PIRSF006288">
    <property type="entry name" value="PII_uridyltransf"/>
    <property type="match status" value="1"/>
</dbReference>